<feature type="transmembrane region" description="Helical" evidence="7">
    <location>
        <begin position="400"/>
        <end position="419"/>
    </location>
</feature>
<dbReference type="InterPro" id="IPR011701">
    <property type="entry name" value="MFS"/>
</dbReference>
<dbReference type="AlphaFoldDB" id="A0A2J6S1C6"/>
<evidence type="ECO:0000313" key="9">
    <source>
        <dbReference type="EMBL" id="PMD44566.1"/>
    </source>
</evidence>
<feature type="domain" description="Major facilitator superfamily (MFS) profile" evidence="8">
    <location>
        <begin position="45"/>
        <end position="457"/>
    </location>
</feature>
<dbReference type="PROSITE" id="PS50850">
    <property type="entry name" value="MFS"/>
    <property type="match status" value="1"/>
</dbReference>
<sequence>MEDSKKHHIGDGDIGLKLFDDYGALASPIDKKAERRLVRKLDLFIIPFICVTYLITYIDKATLSYAAIFGLTKDVDLVGTQYSWLGSIFYFGYLFFEYPTSFAMQKFSVAKWLGVNIFLWGGICMALGGCQNFTSLAALRFILGMLESCSTPAYLLITQMWYTVEEQPIRIAYWSTFLGLANSFGGLLAYGIGNIHGNLESWRYQFIIIGSFSAAWGVIVLFFLAENPASAQWLSDDEKRLAIERLRSNQTGIKNKNFKKYQLIEALLDPKTWFLFFFGLSTQVVNGSVSNFGTLIIKGFGYSSLVTTLLQIPYGAIIIFAVLSAMYLQRWLPGQKRCIVAGLYVLPALAGVAGIHALRTDSKHARLACYYLTAFYTASFAICMSLITANTGGSTKRTTVNAIFFISYCAGNITGPFAFKTSEAPVYRSGIIAIMVAYCVEIAVLVGFALFLANANRRKENNLMETGQDNATEEEKCEMAFRDLTDLENPFFRFSY</sequence>
<proteinExistence type="inferred from homology"/>
<dbReference type="Pfam" id="PF07690">
    <property type="entry name" value="MFS_1"/>
    <property type="match status" value="1"/>
</dbReference>
<feature type="transmembrane region" description="Helical" evidence="7">
    <location>
        <begin position="273"/>
        <end position="297"/>
    </location>
</feature>
<accession>A0A2J6S1C6</accession>
<evidence type="ECO:0000256" key="3">
    <source>
        <dbReference type="ARBA" id="ARBA00022692"/>
    </source>
</evidence>
<feature type="transmembrane region" description="Helical" evidence="7">
    <location>
        <begin position="171"/>
        <end position="192"/>
    </location>
</feature>
<evidence type="ECO:0000256" key="5">
    <source>
        <dbReference type="ARBA" id="ARBA00023136"/>
    </source>
</evidence>
<evidence type="ECO:0000256" key="6">
    <source>
        <dbReference type="ARBA" id="ARBA00037968"/>
    </source>
</evidence>
<dbReference type="InterPro" id="IPR020846">
    <property type="entry name" value="MFS_dom"/>
</dbReference>
<evidence type="ECO:0000256" key="2">
    <source>
        <dbReference type="ARBA" id="ARBA00022448"/>
    </source>
</evidence>
<dbReference type="PANTHER" id="PTHR43791:SF97">
    <property type="entry name" value="ALLANTOATE TRANSPORTER, PUTATIVE (AFU_ORTHOLOGUE AFUA_1G14700)-RELATED"/>
    <property type="match status" value="1"/>
</dbReference>
<evidence type="ECO:0000256" key="1">
    <source>
        <dbReference type="ARBA" id="ARBA00004141"/>
    </source>
</evidence>
<dbReference type="InterPro" id="IPR036259">
    <property type="entry name" value="MFS_trans_sf"/>
</dbReference>
<protein>
    <submittedName>
        <fullName evidence="9">MFS general substrate transporter</fullName>
    </submittedName>
</protein>
<dbReference type="EMBL" id="KZ613941">
    <property type="protein sequence ID" value="PMD44566.1"/>
    <property type="molecule type" value="Genomic_DNA"/>
</dbReference>
<organism evidence="9 10">
    <name type="scientific">Hyaloscypha variabilis (strain UAMH 11265 / GT02V1 / F)</name>
    <name type="common">Meliniomyces variabilis</name>
    <dbReference type="NCBI Taxonomy" id="1149755"/>
    <lineage>
        <taxon>Eukaryota</taxon>
        <taxon>Fungi</taxon>
        <taxon>Dikarya</taxon>
        <taxon>Ascomycota</taxon>
        <taxon>Pezizomycotina</taxon>
        <taxon>Leotiomycetes</taxon>
        <taxon>Helotiales</taxon>
        <taxon>Hyaloscyphaceae</taxon>
        <taxon>Hyaloscypha</taxon>
        <taxon>Hyaloscypha variabilis</taxon>
    </lineage>
</organism>
<feature type="transmembrane region" description="Helical" evidence="7">
    <location>
        <begin position="204"/>
        <end position="225"/>
    </location>
</feature>
<dbReference type="Gene3D" id="1.20.1250.20">
    <property type="entry name" value="MFS general substrate transporter like domains"/>
    <property type="match status" value="1"/>
</dbReference>
<dbReference type="GO" id="GO:0022857">
    <property type="term" value="F:transmembrane transporter activity"/>
    <property type="evidence" value="ECO:0007669"/>
    <property type="project" value="InterPro"/>
</dbReference>
<comment type="similarity">
    <text evidence="6">Belongs to the major facilitator superfamily. Allantoate permease family.</text>
</comment>
<dbReference type="Proteomes" id="UP000235786">
    <property type="component" value="Unassembled WGS sequence"/>
</dbReference>
<feature type="transmembrane region" description="Helical" evidence="7">
    <location>
        <begin position="340"/>
        <end position="358"/>
    </location>
</feature>
<keyword evidence="4 7" id="KW-1133">Transmembrane helix</keyword>
<keyword evidence="5 7" id="KW-0472">Membrane</keyword>
<evidence type="ECO:0000313" key="10">
    <source>
        <dbReference type="Proteomes" id="UP000235786"/>
    </source>
</evidence>
<feature type="transmembrane region" description="Helical" evidence="7">
    <location>
        <begin position="108"/>
        <end position="129"/>
    </location>
</feature>
<dbReference type="PANTHER" id="PTHR43791">
    <property type="entry name" value="PERMEASE-RELATED"/>
    <property type="match status" value="1"/>
</dbReference>
<name>A0A2J6S1C6_HYAVF</name>
<keyword evidence="3 7" id="KW-0812">Transmembrane</keyword>
<feature type="transmembrane region" description="Helical" evidence="7">
    <location>
        <begin position="431"/>
        <end position="453"/>
    </location>
</feature>
<feature type="transmembrane region" description="Helical" evidence="7">
    <location>
        <begin position="41"/>
        <end position="58"/>
    </location>
</feature>
<dbReference type="OrthoDB" id="6730379at2759"/>
<dbReference type="GO" id="GO:0016020">
    <property type="term" value="C:membrane"/>
    <property type="evidence" value="ECO:0007669"/>
    <property type="project" value="UniProtKB-SubCell"/>
</dbReference>
<evidence type="ECO:0000256" key="4">
    <source>
        <dbReference type="ARBA" id="ARBA00022989"/>
    </source>
</evidence>
<dbReference type="SUPFAM" id="SSF103473">
    <property type="entry name" value="MFS general substrate transporter"/>
    <property type="match status" value="1"/>
</dbReference>
<evidence type="ECO:0000259" key="8">
    <source>
        <dbReference type="PROSITE" id="PS50850"/>
    </source>
</evidence>
<keyword evidence="2" id="KW-0813">Transport</keyword>
<feature type="transmembrane region" description="Helical" evidence="7">
    <location>
        <begin position="141"/>
        <end position="164"/>
    </location>
</feature>
<comment type="subcellular location">
    <subcellularLocation>
        <location evidence="1">Membrane</location>
        <topology evidence="1">Multi-pass membrane protein</topology>
    </subcellularLocation>
</comment>
<dbReference type="FunFam" id="1.20.1250.20:FF:000064">
    <property type="entry name" value="MFS allantoate transporter"/>
    <property type="match status" value="1"/>
</dbReference>
<keyword evidence="10" id="KW-1185">Reference proteome</keyword>
<feature type="transmembrane region" description="Helical" evidence="7">
    <location>
        <begin position="78"/>
        <end position="96"/>
    </location>
</feature>
<feature type="transmembrane region" description="Helical" evidence="7">
    <location>
        <begin position="370"/>
        <end position="388"/>
    </location>
</feature>
<gene>
    <name evidence="9" type="ORF">L207DRAFT_422192</name>
</gene>
<feature type="transmembrane region" description="Helical" evidence="7">
    <location>
        <begin position="309"/>
        <end position="328"/>
    </location>
</feature>
<reference evidence="9 10" key="1">
    <citation type="submission" date="2016-04" db="EMBL/GenBank/DDBJ databases">
        <title>A degradative enzymes factory behind the ericoid mycorrhizal symbiosis.</title>
        <authorList>
            <consortium name="DOE Joint Genome Institute"/>
            <person name="Martino E."/>
            <person name="Morin E."/>
            <person name="Grelet G."/>
            <person name="Kuo A."/>
            <person name="Kohler A."/>
            <person name="Daghino S."/>
            <person name="Barry K."/>
            <person name="Choi C."/>
            <person name="Cichocki N."/>
            <person name="Clum A."/>
            <person name="Copeland A."/>
            <person name="Hainaut M."/>
            <person name="Haridas S."/>
            <person name="Labutti K."/>
            <person name="Lindquist E."/>
            <person name="Lipzen A."/>
            <person name="Khouja H.-R."/>
            <person name="Murat C."/>
            <person name="Ohm R."/>
            <person name="Olson A."/>
            <person name="Spatafora J."/>
            <person name="Veneault-Fourrey C."/>
            <person name="Henrissat B."/>
            <person name="Grigoriev I."/>
            <person name="Martin F."/>
            <person name="Perotto S."/>
        </authorList>
    </citation>
    <scope>NUCLEOTIDE SEQUENCE [LARGE SCALE GENOMIC DNA]</scope>
    <source>
        <strain evidence="9 10">F</strain>
    </source>
</reference>
<evidence type="ECO:0000256" key="7">
    <source>
        <dbReference type="SAM" id="Phobius"/>
    </source>
</evidence>